<dbReference type="OrthoDB" id="10062065at2759"/>
<organism evidence="2 3">
    <name type="scientific">Synaphobranchus kaupii</name>
    <name type="common">Kaup's arrowtooth eel</name>
    <dbReference type="NCBI Taxonomy" id="118154"/>
    <lineage>
        <taxon>Eukaryota</taxon>
        <taxon>Metazoa</taxon>
        <taxon>Chordata</taxon>
        <taxon>Craniata</taxon>
        <taxon>Vertebrata</taxon>
        <taxon>Euteleostomi</taxon>
        <taxon>Actinopterygii</taxon>
        <taxon>Neopterygii</taxon>
        <taxon>Teleostei</taxon>
        <taxon>Anguilliformes</taxon>
        <taxon>Synaphobranchidae</taxon>
        <taxon>Synaphobranchus</taxon>
    </lineage>
</organism>
<comment type="caution">
    <text evidence="2">The sequence shown here is derived from an EMBL/GenBank/DDBJ whole genome shotgun (WGS) entry which is preliminary data.</text>
</comment>
<evidence type="ECO:0000313" key="2">
    <source>
        <dbReference type="EMBL" id="KAJ8336790.1"/>
    </source>
</evidence>
<evidence type="ECO:0000313" key="3">
    <source>
        <dbReference type="Proteomes" id="UP001152622"/>
    </source>
</evidence>
<sequence length="207" mass="23454">MMAQVNEEQHDEIGRRAGGILAVLEKFSTFYGLRLSLLVFSPIEQLSRTLQTVNITLQDAQRAVKVTRGYIQRQRSDNEFENFYKSVTEAAVDLTEAPVLPRQARRPRRLDEGEAEQHSFQSPTDFYKRQYFEVLDLLDSELGSRFEQRDIEVAVDLEKLIVTAANGEDVSANRSGESAVGFCRRAGLKNVRPGHSSSGTPRSRFQE</sequence>
<proteinExistence type="predicted"/>
<reference evidence="2" key="1">
    <citation type="journal article" date="2023" name="Science">
        <title>Genome structures resolve the early diversification of teleost fishes.</title>
        <authorList>
            <person name="Parey E."/>
            <person name="Louis A."/>
            <person name="Montfort J."/>
            <person name="Bouchez O."/>
            <person name="Roques C."/>
            <person name="Iampietro C."/>
            <person name="Lluch J."/>
            <person name="Castinel A."/>
            <person name="Donnadieu C."/>
            <person name="Desvignes T."/>
            <person name="Floi Bucao C."/>
            <person name="Jouanno E."/>
            <person name="Wen M."/>
            <person name="Mejri S."/>
            <person name="Dirks R."/>
            <person name="Jansen H."/>
            <person name="Henkel C."/>
            <person name="Chen W.J."/>
            <person name="Zahm M."/>
            <person name="Cabau C."/>
            <person name="Klopp C."/>
            <person name="Thompson A.W."/>
            <person name="Robinson-Rechavi M."/>
            <person name="Braasch I."/>
            <person name="Lecointre G."/>
            <person name="Bobe J."/>
            <person name="Postlethwait J.H."/>
            <person name="Berthelot C."/>
            <person name="Roest Crollius H."/>
            <person name="Guiguen Y."/>
        </authorList>
    </citation>
    <scope>NUCLEOTIDE SEQUENCE</scope>
    <source>
        <strain evidence="2">WJC10195</strain>
    </source>
</reference>
<feature type="region of interest" description="Disordered" evidence="1">
    <location>
        <begin position="102"/>
        <end position="121"/>
    </location>
</feature>
<dbReference type="Proteomes" id="UP001152622">
    <property type="component" value="Chromosome 19"/>
</dbReference>
<gene>
    <name evidence="2" type="ORF">SKAU_G00380100</name>
</gene>
<keyword evidence="3" id="KW-1185">Reference proteome</keyword>
<dbReference type="EMBL" id="JAINUF010000019">
    <property type="protein sequence ID" value="KAJ8336790.1"/>
    <property type="molecule type" value="Genomic_DNA"/>
</dbReference>
<evidence type="ECO:0000256" key="1">
    <source>
        <dbReference type="SAM" id="MobiDB-lite"/>
    </source>
</evidence>
<dbReference type="AlphaFoldDB" id="A0A9Q1EDI1"/>
<protein>
    <submittedName>
        <fullName evidence="2">Uncharacterized protein</fullName>
    </submittedName>
</protein>
<accession>A0A9Q1EDI1</accession>
<name>A0A9Q1EDI1_SYNKA</name>